<dbReference type="InterPro" id="IPR018561">
    <property type="entry name" value="AosR"/>
</dbReference>
<proteinExistence type="predicted"/>
<dbReference type="EMBL" id="LT629692">
    <property type="protein sequence ID" value="SDH18288.1"/>
    <property type="molecule type" value="Genomic_DNA"/>
</dbReference>
<accession>A0A1G8ABG9</accession>
<keyword evidence="2" id="KW-1185">Reference proteome</keyword>
<dbReference type="OrthoDB" id="3268479at2"/>
<protein>
    <submittedName>
        <fullName evidence="1">Uncharacterized protein</fullName>
    </submittedName>
</protein>
<dbReference type="RefSeq" id="WP_091490183.1">
    <property type="nucleotide sequence ID" value="NZ_LT629692.1"/>
</dbReference>
<dbReference type="Pfam" id="PF09438">
    <property type="entry name" value="DUF2017"/>
    <property type="match status" value="1"/>
</dbReference>
<dbReference type="STRING" id="370764.SAMN04489810_2322"/>
<gene>
    <name evidence="1" type="ORF">SAMN04489810_2322</name>
</gene>
<dbReference type="AlphaFoldDB" id="A0A1G8ABG9"/>
<organism evidence="1 2">
    <name type="scientific">Microbacterium pygmaeum</name>
    <dbReference type="NCBI Taxonomy" id="370764"/>
    <lineage>
        <taxon>Bacteria</taxon>
        <taxon>Bacillati</taxon>
        <taxon>Actinomycetota</taxon>
        <taxon>Actinomycetes</taxon>
        <taxon>Micrococcales</taxon>
        <taxon>Microbacteriaceae</taxon>
        <taxon>Microbacterium</taxon>
    </lineage>
</organism>
<sequence>MTDRIIVLELSRIEAAHLAGLVGQFADLLADGQASADPAIGRLVPDAYPDDEDAAREFREVTERELLERRGDDAGTVLRTLAPVLPEGADAALDDVADRDVLAQDVVEIPLAADDLQAWLRCLAALRLVLAVRLGIRDETDGSQDDPRFGIYEWLGYRLDGLVQAASPDE</sequence>
<evidence type="ECO:0000313" key="2">
    <source>
        <dbReference type="Proteomes" id="UP000199009"/>
    </source>
</evidence>
<reference evidence="1 2" key="1">
    <citation type="submission" date="2016-10" db="EMBL/GenBank/DDBJ databases">
        <authorList>
            <person name="de Groot N.N."/>
        </authorList>
    </citation>
    <scope>NUCLEOTIDE SEQUENCE [LARGE SCALE GENOMIC DNA]</scope>
    <source>
        <strain evidence="1 2">DSM 23142</strain>
    </source>
</reference>
<evidence type="ECO:0000313" key="1">
    <source>
        <dbReference type="EMBL" id="SDH18288.1"/>
    </source>
</evidence>
<name>A0A1G8ABG9_9MICO</name>
<dbReference type="Proteomes" id="UP000199009">
    <property type="component" value="Chromosome I"/>
</dbReference>